<dbReference type="HOGENOM" id="CLU_1720739_0_0_3"/>
<dbReference type="eggNOG" id="ENOG5031W4I">
    <property type="taxonomic scope" value="Bacteria"/>
</dbReference>
<organism evidence="2 3">
    <name type="scientific">Prochlorococcus marinus (strain NATL1A)</name>
    <dbReference type="NCBI Taxonomy" id="167555"/>
    <lineage>
        <taxon>Bacteria</taxon>
        <taxon>Bacillati</taxon>
        <taxon>Cyanobacteriota</taxon>
        <taxon>Cyanophyceae</taxon>
        <taxon>Synechococcales</taxon>
        <taxon>Prochlorococcaceae</taxon>
        <taxon>Prochlorococcus</taxon>
    </lineage>
</organism>
<gene>
    <name evidence="2" type="ordered locus">NATL1_14991</name>
</gene>
<feature type="transmembrane region" description="Helical" evidence="1">
    <location>
        <begin position="115"/>
        <end position="133"/>
    </location>
</feature>
<evidence type="ECO:0000256" key="1">
    <source>
        <dbReference type="SAM" id="Phobius"/>
    </source>
</evidence>
<keyword evidence="1" id="KW-1133">Transmembrane helix</keyword>
<dbReference type="Proteomes" id="UP000002592">
    <property type="component" value="Chromosome"/>
</dbReference>
<feature type="transmembrane region" description="Helical" evidence="1">
    <location>
        <begin position="42"/>
        <end position="60"/>
    </location>
</feature>
<keyword evidence="1" id="KW-0812">Transmembrane</keyword>
<reference evidence="3" key="1">
    <citation type="journal article" date="2007" name="PLoS Genet.">
        <title>Patterns and implications of gene gain and loss in the evolution of Prochlorococcus.</title>
        <authorList>
            <person name="Kettler G.C."/>
            <person name="Martiny A.C."/>
            <person name="Huang K."/>
            <person name="Zucker J."/>
            <person name="Coleman M.L."/>
            <person name="Rodrigue S."/>
            <person name="Chen F."/>
            <person name="Lapidus A."/>
            <person name="Ferriera S."/>
            <person name="Johnson J."/>
            <person name="Steglich C."/>
            <person name="Church G.M."/>
            <person name="Richardson P."/>
            <person name="Chisholm S.W."/>
        </authorList>
    </citation>
    <scope>NUCLEOTIDE SEQUENCE [LARGE SCALE GENOMIC DNA]</scope>
    <source>
        <strain evidence="3">NATL1A</strain>
    </source>
</reference>
<dbReference type="RefSeq" id="WP_011824080.1">
    <property type="nucleotide sequence ID" value="NC_008819.1"/>
</dbReference>
<sequence>MLNINIQNIITFIAINLDDPNVPNIDEFISDYQQIKPIEDPIFWLSCGAFICLMSGLIFADIMKSKLNKWATYKISPIPLEDPRTISSWFSFFTGLTIIFVSALSIINFSIIKSLIFSSIISILFGISMWKAIKDLLIQVKAGTVKEIDDFF</sequence>
<proteinExistence type="predicted"/>
<keyword evidence="1" id="KW-0472">Membrane</keyword>
<dbReference type="AlphaFoldDB" id="A2C3J6"/>
<protein>
    <submittedName>
        <fullName evidence="2">Uncharacterized protein</fullName>
    </submittedName>
</protein>
<evidence type="ECO:0000313" key="2">
    <source>
        <dbReference type="EMBL" id="ABM76056.1"/>
    </source>
</evidence>
<feature type="transmembrane region" description="Helical" evidence="1">
    <location>
        <begin position="89"/>
        <end position="109"/>
    </location>
</feature>
<evidence type="ECO:0000313" key="3">
    <source>
        <dbReference type="Proteomes" id="UP000002592"/>
    </source>
</evidence>
<name>A2C3J6_PROM1</name>
<dbReference type="EMBL" id="CP000553">
    <property type="protein sequence ID" value="ABM76056.1"/>
    <property type="molecule type" value="Genomic_DNA"/>
</dbReference>
<dbReference type="KEGG" id="pme:NATL1_14991"/>
<accession>A2C3J6</accession>